<comment type="caution">
    <text evidence="1">The sequence shown here is derived from an EMBL/GenBank/DDBJ whole genome shotgun (WGS) entry which is preliminary data.</text>
</comment>
<name>A0AA39ABN4_VITRO</name>
<gene>
    <name evidence="1" type="ORF">PVL29_005375</name>
</gene>
<sequence>MVGDKRFLAKVTKESVNMQSLFLVFNIYYSLPISEIVSLQLDMQLLFLVFSEIVSLQLDKAGQWWGDQSCSSWYFLKLLVFNWIRPDNGGVIKDFKDFWLRLRRSQSTCFCHRLRIRK</sequence>
<protein>
    <submittedName>
        <fullName evidence="1">Uncharacterized protein</fullName>
    </submittedName>
</protein>
<keyword evidence="2" id="KW-1185">Reference proteome</keyword>
<evidence type="ECO:0000313" key="2">
    <source>
        <dbReference type="Proteomes" id="UP001168098"/>
    </source>
</evidence>
<dbReference type="Proteomes" id="UP001168098">
    <property type="component" value="Unassembled WGS sequence"/>
</dbReference>
<proteinExistence type="predicted"/>
<dbReference type="EMBL" id="JARBHA010000004">
    <property type="protein sequence ID" value="KAJ9704060.1"/>
    <property type="molecule type" value="Genomic_DNA"/>
</dbReference>
<dbReference type="AlphaFoldDB" id="A0AA39ABN4"/>
<evidence type="ECO:0000313" key="1">
    <source>
        <dbReference type="EMBL" id="KAJ9704060.1"/>
    </source>
</evidence>
<reference evidence="1 2" key="1">
    <citation type="journal article" date="2023" name="BMC Biotechnol.">
        <title>Vitis rotundifolia cv Carlos genome sequencing.</title>
        <authorList>
            <person name="Huff M."/>
            <person name="Hulse-Kemp A."/>
            <person name="Scheffler B."/>
            <person name="Youngblood R."/>
            <person name="Simpson S."/>
            <person name="Babiker E."/>
            <person name="Staton M."/>
        </authorList>
    </citation>
    <scope>NUCLEOTIDE SEQUENCE [LARGE SCALE GENOMIC DNA]</scope>
    <source>
        <tissue evidence="1">Leaf</tissue>
    </source>
</reference>
<organism evidence="1 2">
    <name type="scientific">Vitis rotundifolia</name>
    <name type="common">Muscadine grape</name>
    <dbReference type="NCBI Taxonomy" id="103349"/>
    <lineage>
        <taxon>Eukaryota</taxon>
        <taxon>Viridiplantae</taxon>
        <taxon>Streptophyta</taxon>
        <taxon>Embryophyta</taxon>
        <taxon>Tracheophyta</taxon>
        <taxon>Spermatophyta</taxon>
        <taxon>Magnoliopsida</taxon>
        <taxon>eudicotyledons</taxon>
        <taxon>Gunneridae</taxon>
        <taxon>Pentapetalae</taxon>
        <taxon>rosids</taxon>
        <taxon>Vitales</taxon>
        <taxon>Vitaceae</taxon>
        <taxon>Viteae</taxon>
        <taxon>Vitis</taxon>
    </lineage>
</organism>
<accession>A0AA39ABN4</accession>